<accession>A0A5D5AIE0</accession>
<name>A0A5D5AIE0_9EURY</name>
<organism evidence="1 2">
    <name type="scientific">Natrialba swarupiae</name>
    <dbReference type="NCBI Taxonomy" id="2448032"/>
    <lineage>
        <taxon>Archaea</taxon>
        <taxon>Methanobacteriati</taxon>
        <taxon>Methanobacteriota</taxon>
        <taxon>Stenosarchaea group</taxon>
        <taxon>Halobacteria</taxon>
        <taxon>Halobacteriales</taxon>
        <taxon>Natrialbaceae</taxon>
        <taxon>Natrialba</taxon>
    </lineage>
</organism>
<evidence type="ECO:0000313" key="1">
    <source>
        <dbReference type="EMBL" id="TYT60904.1"/>
    </source>
</evidence>
<evidence type="ECO:0000313" key="2">
    <source>
        <dbReference type="Proteomes" id="UP000324104"/>
    </source>
</evidence>
<dbReference type="Pfam" id="PF24336">
    <property type="entry name" value="DUF7504"/>
    <property type="match status" value="1"/>
</dbReference>
<reference evidence="1 2" key="1">
    <citation type="submission" date="2019-08" db="EMBL/GenBank/DDBJ databases">
        <title>Archaea genome.</title>
        <authorList>
            <person name="Kajale S."/>
            <person name="Shouche Y."/>
            <person name="Deshpande N."/>
            <person name="Sharma A."/>
        </authorList>
    </citation>
    <scope>NUCLEOTIDE SEQUENCE [LARGE SCALE GENOMIC DNA]</scope>
    <source>
        <strain evidence="1 2">ESP3B_9</strain>
    </source>
</reference>
<dbReference type="EMBL" id="VTAW01000027">
    <property type="protein sequence ID" value="TYT60904.1"/>
    <property type="molecule type" value="Genomic_DNA"/>
</dbReference>
<comment type="caution">
    <text evidence="1">The sequence shown here is derived from an EMBL/GenBank/DDBJ whole genome shotgun (WGS) entry which is preliminary data.</text>
</comment>
<dbReference type="AlphaFoldDB" id="A0A5D5AIE0"/>
<proteinExistence type="predicted"/>
<dbReference type="Proteomes" id="UP000324104">
    <property type="component" value="Unassembled WGS sequence"/>
</dbReference>
<sequence>MVYNWRCRRCEFVVWSRNGNEIRSAIQDHLVDHHRQRLSKDGFQVHWRCPYCDDSGLDHDESAAVRAFRDHLFGHAKQLLQTGAHVTDEVGGTGNVLVLAPPESDGANNARVHFTAPNDVAILVTMNVADRLELLGRRLEEWPAKTIVVTTKTDPLAGVEDVDIASVPLEIVQLDKGLGIAGLGETISRVIAEHETTDGDIAVQFDVLSEIIDTYELEKVFRFIHLLNSRIESVDALSHYYCNSQARSKPTINLIGELFDLRISATGERFVLEQ</sequence>
<keyword evidence="2" id="KW-1185">Reference proteome</keyword>
<protein>
    <submittedName>
        <fullName evidence="1">Uncharacterized protein</fullName>
    </submittedName>
</protein>
<dbReference type="InterPro" id="IPR055927">
    <property type="entry name" value="DUF7504"/>
</dbReference>
<gene>
    <name evidence="1" type="ORF">FYC77_16440</name>
</gene>
<dbReference type="RefSeq" id="WP_149082582.1">
    <property type="nucleotide sequence ID" value="NZ_VTAW01000027.1"/>
</dbReference>